<evidence type="ECO:0000313" key="2">
    <source>
        <dbReference type="Proteomes" id="UP001186974"/>
    </source>
</evidence>
<name>A0ACC3DRL1_9PEZI</name>
<dbReference type="Proteomes" id="UP001186974">
    <property type="component" value="Unassembled WGS sequence"/>
</dbReference>
<sequence>MSFDGFFRIVVADDVDLTALPGRIANQGVYYQRVSDEQFPDPSALRLKPPSGVVQDDHNYLADGNTLLRPGVMVSSSSLPNGQWKSTTSGIPVMDLSGSPFITVATHGFNPDDEVWHPNPKGTMIGKIVHSISGTDISLVRLTKGLRYVNQTFGTLDEPEGTVLNGLSPGYQPHLQKFDIISMNNPFSGRADGRVLAVGIKIEGKDVMHHDWLYMDVGTEPVDGSCGTAILSDEGTVVGFFRYKLKDPQHCYAVSALELREGKYEICGQEMEF</sequence>
<protein>
    <submittedName>
        <fullName evidence="1">Uncharacterized protein</fullName>
    </submittedName>
</protein>
<dbReference type="EMBL" id="JAWDJW010001187">
    <property type="protein sequence ID" value="KAK3079375.1"/>
    <property type="molecule type" value="Genomic_DNA"/>
</dbReference>
<organism evidence="1 2">
    <name type="scientific">Coniosporium uncinatum</name>
    <dbReference type="NCBI Taxonomy" id="93489"/>
    <lineage>
        <taxon>Eukaryota</taxon>
        <taxon>Fungi</taxon>
        <taxon>Dikarya</taxon>
        <taxon>Ascomycota</taxon>
        <taxon>Pezizomycotina</taxon>
        <taxon>Dothideomycetes</taxon>
        <taxon>Dothideomycetes incertae sedis</taxon>
        <taxon>Coniosporium</taxon>
    </lineage>
</organism>
<comment type="caution">
    <text evidence="1">The sequence shown here is derived from an EMBL/GenBank/DDBJ whole genome shotgun (WGS) entry which is preliminary data.</text>
</comment>
<gene>
    <name evidence="1" type="ORF">LTS18_005015</name>
</gene>
<keyword evidence="2" id="KW-1185">Reference proteome</keyword>
<accession>A0ACC3DRL1</accession>
<evidence type="ECO:0000313" key="1">
    <source>
        <dbReference type="EMBL" id="KAK3079375.1"/>
    </source>
</evidence>
<reference evidence="1" key="1">
    <citation type="submission" date="2024-09" db="EMBL/GenBank/DDBJ databases">
        <title>Black Yeasts Isolated from many extreme environments.</title>
        <authorList>
            <person name="Coleine C."/>
            <person name="Stajich J.E."/>
            <person name="Selbmann L."/>
        </authorList>
    </citation>
    <scope>NUCLEOTIDE SEQUENCE</scope>
    <source>
        <strain evidence="1">CCFEE 5737</strain>
    </source>
</reference>
<proteinExistence type="predicted"/>